<reference evidence="3 4" key="1">
    <citation type="submission" date="2021-05" db="EMBL/GenBank/DDBJ databases">
        <title>Kineosporia and Streptomyces sp. nov. two new marine actinobacteria isolated from Coral.</title>
        <authorList>
            <person name="Buangrab K."/>
            <person name="Sutthacheep M."/>
            <person name="Yeemin T."/>
            <person name="Harunari E."/>
            <person name="Igarashi Y."/>
            <person name="Kanchanasin P."/>
            <person name="Tanasupawat S."/>
            <person name="Phongsopitanun W."/>
        </authorList>
    </citation>
    <scope>NUCLEOTIDE SEQUENCE [LARGE SCALE GENOMIC DNA]</scope>
    <source>
        <strain evidence="3 4">J2-2</strain>
    </source>
</reference>
<protein>
    <recommendedName>
        <fullName evidence="5">Tetratricopeptide repeat protein</fullName>
    </recommendedName>
</protein>
<comment type="caution">
    <text evidence="3">The sequence shown here is derived from an EMBL/GenBank/DDBJ whole genome shotgun (WGS) entry which is preliminary data.</text>
</comment>
<dbReference type="EMBL" id="JAHBAY010000019">
    <property type="protein sequence ID" value="MBT0773722.1"/>
    <property type="molecule type" value="Genomic_DNA"/>
</dbReference>
<evidence type="ECO:0000313" key="4">
    <source>
        <dbReference type="Proteomes" id="UP001197247"/>
    </source>
</evidence>
<dbReference type="Proteomes" id="UP001197247">
    <property type="component" value="Unassembled WGS sequence"/>
</dbReference>
<keyword evidence="1" id="KW-0175">Coiled coil</keyword>
<evidence type="ECO:0008006" key="5">
    <source>
        <dbReference type="Google" id="ProtNLM"/>
    </source>
</evidence>
<name>A0ABS5TSD0_9ACTN</name>
<organism evidence="3 4">
    <name type="scientific">Kineosporia corallincola</name>
    <dbReference type="NCBI Taxonomy" id="2835133"/>
    <lineage>
        <taxon>Bacteria</taxon>
        <taxon>Bacillati</taxon>
        <taxon>Actinomycetota</taxon>
        <taxon>Actinomycetes</taxon>
        <taxon>Kineosporiales</taxon>
        <taxon>Kineosporiaceae</taxon>
        <taxon>Kineosporia</taxon>
    </lineage>
</organism>
<accession>A0ABS5TSD0</accession>
<dbReference type="InterPro" id="IPR011990">
    <property type="entry name" value="TPR-like_helical_dom_sf"/>
</dbReference>
<keyword evidence="4" id="KW-1185">Reference proteome</keyword>
<evidence type="ECO:0000256" key="1">
    <source>
        <dbReference type="SAM" id="Coils"/>
    </source>
</evidence>
<evidence type="ECO:0000313" key="3">
    <source>
        <dbReference type="EMBL" id="MBT0773722.1"/>
    </source>
</evidence>
<proteinExistence type="predicted"/>
<feature type="region of interest" description="Disordered" evidence="2">
    <location>
        <begin position="326"/>
        <end position="346"/>
    </location>
</feature>
<dbReference type="Gene3D" id="1.25.40.10">
    <property type="entry name" value="Tetratricopeptide repeat domain"/>
    <property type="match status" value="1"/>
</dbReference>
<gene>
    <name evidence="3" type="ORF">KIH74_32555</name>
</gene>
<feature type="coiled-coil region" evidence="1">
    <location>
        <begin position="11"/>
        <end position="38"/>
    </location>
</feature>
<evidence type="ECO:0000256" key="2">
    <source>
        <dbReference type="SAM" id="MobiDB-lite"/>
    </source>
</evidence>
<sequence>MDTTPARRSANQLLRQQLRELEMTYESLARAVSKVAAENGEVLRTNKSAVAHWIAGTEPAERTALYIIEALSRRAGRSISARQIGFRTESQILLPGRHPGQTAAALSCVELEHPGALSTAVYTVTATQVPLAYDPEPVSRLIQASSGRARIGAQDVGVVRTVTQAFASADEILGGGHGLSTVATYLADTAAPMLNGRFASEQVRRDAFAAASELAWLLGWKRHDLGHEGAAQQYYLLGYQLAMEADPRAHAAWMMRAIAHQALSLNHPQHGLALLQKALLQSRGSLDGSTEALLYITQARAHAALQERAPAARALLAAEDALRRPADPQPSYSRLMGPPQAAVDSHTARTLTEIGDHAGAAHRHRAAFASWDLQTYPRVHLLTHMDLGDSLAAQAHADEAINAWNRAVDLAEGMDSGRSRSAFEAIRGALGVYRRRKVPGASGLAQRIRDLAS</sequence>